<feature type="compositionally biased region" description="Basic and acidic residues" evidence="1">
    <location>
        <begin position="137"/>
        <end position="163"/>
    </location>
</feature>
<dbReference type="EMBL" id="JACGWN010000002">
    <property type="protein sequence ID" value="KAL0458045.1"/>
    <property type="molecule type" value="Genomic_DNA"/>
</dbReference>
<reference evidence="3" key="1">
    <citation type="submission" date="2020-06" db="EMBL/GenBank/DDBJ databases">
        <authorList>
            <person name="Li T."/>
            <person name="Hu X."/>
            <person name="Zhang T."/>
            <person name="Song X."/>
            <person name="Zhang H."/>
            <person name="Dai N."/>
            <person name="Sheng W."/>
            <person name="Hou X."/>
            <person name="Wei L."/>
        </authorList>
    </citation>
    <scope>NUCLEOTIDE SEQUENCE</scope>
    <source>
        <strain evidence="3">KEN1</strain>
        <tissue evidence="3">Leaf</tissue>
    </source>
</reference>
<comment type="caution">
    <text evidence="3">The sequence shown here is derived from an EMBL/GenBank/DDBJ whole genome shotgun (WGS) entry which is preliminary data.</text>
</comment>
<evidence type="ECO:0000259" key="2">
    <source>
        <dbReference type="Pfam" id="PF03732"/>
    </source>
</evidence>
<dbReference type="InterPro" id="IPR005162">
    <property type="entry name" value="Retrotrans_gag_dom"/>
</dbReference>
<feature type="region of interest" description="Disordered" evidence="1">
    <location>
        <begin position="135"/>
        <end position="163"/>
    </location>
</feature>
<organism evidence="3">
    <name type="scientific">Sesamum latifolium</name>
    <dbReference type="NCBI Taxonomy" id="2727402"/>
    <lineage>
        <taxon>Eukaryota</taxon>
        <taxon>Viridiplantae</taxon>
        <taxon>Streptophyta</taxon>
        <taxon>Embryophyta</taxon>
        <taxon>Tracheophyta</taxon>
        <taxon>Spermatophyta</taxon>
        <taxon>Magnoliopsida</taxon>
        <taxon>eudicotyledons</taxon>
        <taxon>Gunneridae</taxon>
        <taxon>Pentapetalae</taxon>
        <taxon>asterids</taxon>
        <taxon>lamiids</taxon>
        <taxon>Lamiales</taxon>
        <taxon>Pedaliaceae</taxon>
        <taxon>Sesamum</taxon>
    </lineage>
</organism>
<evidence type="ECO:0000256" key="1">
    <source>
        <dbReference type="SAM" id="MobiDB-lite"/>
    </source>
</evidence>
<dbReference type="PANTHER" id="PTHR33223:SF10">
    <property type="entry name" value="AMINOTRANSFERASE-LIKE PLANT MOBILE DOMAIN-CONTAINING PROTEIN"/>
    <property type="match status" value="1"/>
</dbReference>
<sequence length="163" mass="19101">MYLYGQSGHIIAKLFVTTLEGKSQEWFTNLPSGSIESYEQLLQKSTFHFTSKRKQKRSATHFFTIRQKEEELMKSFVGRFNNETLEIQYLRIDMMESILIHGLKKGSFASALARDSPTDVEELMKMAQKYIDEEEMNSMKDGEWQGNRDRDRGREGTDRRGRI</sequence>
<dbReference type="Pfam" id="PF03732">
    <property type="entry name" value="Retrotrans_gag"/>
    <property type="match status" value="1"/>
</dbReference>
<dbReference type="AlphaFoldDB" id="A0AAW2XWN0"/>
<protein>
    <recommendedName>
        <fullName evidence="2">Retrotransposon gag domain-containing protein</fullName>
    </recommendedName>
</protein>
<accession>A0AAW2XWN0</accession>
<proteinExistence type="predicted"/>
<reference evidence="3" key="2">
    <citation type="journal article" date="2024" name="Plant">
        <title>Genomic evolution and insights into agronomic trait innovations of Sesamum species.</title>
        <authorList>
            <person name="Miao H."/>
            <person name="Wang L."/>
            <person name="Qu L."/>
            <person name="Liu H."/>
            <person name="Sun Y."/>
            <person name="Le M."/>
            <person name="Wang Q."/>
            <person name="Wei S."/>
            <person name="Zheng Y."/>
            <person name="Lin W."/>
            <person name="Duan Y."/>
            <person name="Cao H."/>
            <person name="Xiong S."/>
            <person name="Wang X."/>
            <person name="Wei L."/>
            <person name="Li C."/>
            <person name="Ma Q."/>
            <person name="Ju M."/>
            <person name="Zhao R."/>
            <person name="Li G."/>
            <person name="Mu C."/>
            <person name="Tian Q."/>
            <person name="Mei H."/>
            <person name="Zhang T."/>
            <person name="Gao T."/>
            <person name="Zhang H."/>
        </authorList>
    </citation>
    <scope>NUCLEOTIDE SEQUENCE</scope>
    <source>
        <strain evidence="3">KEN1</strain>
    </source>
</reference>
<feature type="domain" description="Retrotransposon gag" evidence="2">
    <location>
        <begin position="13"/>
        <end position="104"/>
    </location>
</feature>
<gene>
    <name evidence="3" type="ORF">Slati_0431700</name>
</gene>
<name>A0AAW2XWN0_9LAMI</name>
<evidence type="ECO:0000313" key="3">
    <source>
        <dbReference type="EMBL" id="KAL0458045.1"/>
    </source>
</evidence>
<dbReference type="PANTHER" id="PTHR33223">
    <property type="entry name" value="CCHC-TYPE DOMAIN-CONTAINING PROTEIN"/>
    <property type="match status" value="1"/>
</dbReference>